<dbReference type="SUPFAM" id="SSF49599">
    <property type="entry name" value="TRAF domain-like"/>
    <property type="match status" value="1"/>
</dbReference>
<dbReference type="EMBL" id="JANJYI010000008">
    <property type="protein sequence ID" value="KAK2638265.1"/>
    <property type="molecule type" value="Genomic_DNA"/>
</dbReference>
<gene>
    <name evidence="1" type="ORF">Ddye_026060</name>
</gene>
<keyword evidence="2" id="KW-1185">Reference proteome</keyword>
<proteinExistence type="predicted"/>
<name>A0AAD9WQ65_9ROSI</name>
<organism evidence="1 2">
    <name type="scientific">Dipteronia dyeriana</name>
    <dbReference type="NCBI Taxonomy" id="168575"/>
    <lineage>
        <taxon>Eukaryota</taxon>
        <taxon>Viridiplantae</taxon>
        <taxon>Streptophyta</taxon>
        <taxon>Embryophyta</taxon>
        <taxon>Tracheophyta</taxon>
        <taxon>Spermatophyta</taxon>
        <taxon>Magnoliopsida</taxon>
        <taxon>eudicotyledons</taxon>
        <taxon>Gunneridae</taxon>
        <taxon>Pentapetalae</taxon>
        <taxon>rosids</taxon>
        <taxon>malvids</taxon>
        <taxon>Sapindales</taxon>
        <taxon>Sapindaceae</taxon>
        <taxon>Hippocastanoideae</taxon>
        <taxon>Acereae</taxon>
        <taxon>Dipteronia</taxon>
    </lineage>
</organism>
<comment type="caution">
    <text evidence="1">The sequence shown here is derived from an EMBL/GenBank/DDBJ whole genome shotgun (WGS) entry which is preliminary data.</text>
</comment>
<protein>
    <submittedName>
        <fullName evidence="1">Uncharacterized protein</fullName>
    </submittedName>
</protein>
<dbReference type="AlphaFoldDB" id="A0AAD9WQ65"/>
<reference evidence="1" key="1">
    <citation type="journal article" date="2023" name="Plant J.">
        <title>Genome sequences and population genomics provide insights into the demographic history, inbreeding, and mutation load of two 'living fossil' tree species of Dipteronia.</title>
        <authorList>
            <person name="Feng Y."/>
            <person name="Comes H.P."/>
            <person name="Chen J."/>
            <person name="Zhu S."/>
            <person name="Lu R."/>
            <person name="Zhang X."/>
            <person name="Li P."/>
            <person name="Qiu J."/>
            <person name="Olsen K.M."/>
            <person name="Qiu Y."/>
        </authorList>
    </citation>
    <scope>NUCLEOTIDE SEQUENCE</scope>
    <source>
        <strain evidence="1">KIB01</strain>
    </source>
</reference>
<evidence type="ECO:0000313" key="1">
    <source>
        <dbReference type="EMBL" id="KAK2638265.1"/>
    </source>
</evidence>
<dbReference type="Proteomes" id="UP001280121">
    <property type="component" value="Unassembled WGS sequence"/>
</dbReference>
<accession>A0AAD9WQ65</accession>
<evidence type="ECO:0000313" key="2">
    <source>
        <dbReference type="Proteomes" id="UP001280121"/>
    </source>
</evidence>
<sequence length="85" mass="9523">MDHQSQSPTIKTINGYHHFTVKGYSLCKGIGVDKHIASDTFSVVEYQWVIYSTLTVNTIKTIQTMSPSSSLLPAKALTYPSRSEW</sequence>